<evidence type="ECO:0000313" key="5">
    <source>
        <dbReference type="Proteomes" id="UP000280008"/>
    </source>
</evidence>
<dbReference type="InterPro" id="IPR050832">
    <property type="entry name" value="Bact_Acetyltransf"/>
</dbReference>
<dbReference type="InterPro" id="IPR000182">
    <property type="entry name" value="GNAT_dom"/>
</dbReference>
<dbReference type="EMBL" id="RBKS01000001">
    <property type="protein sequence ID" value="RKR76224.1"/>
    <property type="molecule type" value="Genomic_DNA"/>
</dbReference>
<evidence type="ECO:0000313" key="4">
    <source>
        <dbReference type="EMBL" id="RKR76224.1"/>
    </source>
</evidence>
<protein>
    <submittedName>
        <fullName evidence="4">Ribosomal protein S18 acetylase RimI-like enzyme</fullName>
    </submittedName>
</protein>
<dbReference type="SUPFAM" id="SSF55729">
    <property type="entry name" value="Acyl-CoA N-acyltransferases (Nat)"/>
    <property type="match status" value="1"/>
</dbReference>
<dbReference type="Pfam" id="PF00583">
    <property type="entry name" value="Acetyltransf_1"/>
    <property type="match status" value="1"/>
</dbReference>
<proteinExistence type="predicted"/>
<reference evidence="4 5" key="1">
    <citation type="submission" date="2018-10" db="EMBL/GenBank/DDBJ databases">
        <title>Sequencing the genomes of 1000 actinobacteria strains.</title>
        <authorList>
            <person name="Klenk H.-P."/>
        </authorList>
    </citation>
    <scope>NUCLEOTIDE SEQUENCE [LARGE SCALE GENOMIC DNA]</scope>
    <source>
        <strain evidence="4 5">DSM 17894</strain>
    </source>
</reference>
<dbReference type="GO" id="GO:0016747">
    <property type="term" value="F:acyltransferase activity, transferring groups other than amino-acyl groups"/>
    <property type="evidence" value="ECO:0007669"/>
    <property type="project" value="InterPro"/>
</dbReference>
<dbReference type="PANTHER" id="PTHR43877">
    <property type="entry name" value="AMINOALKYLPHOSPHONATE N-ACETYLTRANSFERASE-RELATED-RELATED"/>
    <property type="match status" value="1"/>
</dbReference>
<dbReference type="CDD" id="cd04301">
    <property type="entry name" value="NAT_SF"/>
    <property type="match status" value="1"/>
</dbReference>
<sequence length="141" mass="16024">MLIRPFQHTDDETEQVVALWEACGLTRPWNDPRKDIARKMTVQPELFLVGEQDSRVVATAMAGYDGHRGWVYYVAVDPRLQGGGHGARLMAEVERLLVELGCPKMIVQVRPTNERAVGFYERIGFEPNEALEFAKRLIPDD</sequence>
<gene>
    <name evidence="4" type="ORF">C8E83_3389</name>
</gene>
<evidence type="ECO:0000259" key="3">
    <source>
        <dbReference type="PROSITE" id="PS51186"/>
    </source>
</evidence>
<dbReference type="PROSITE" id="PS51186">
    <property type="entry name" value="GNAT"/>
    <property type="match status" value="1"/>
</dbReference>
<accession>A0A495IJS4</accession>
<dbReference type="RefSeq" id="WP_121371224.1">
    <property type="nucleotide sequence ID" value="NZ_RBKS01000001.1"/>
</dbReference>
<keyword evidence="4" id="KW-0687">Ribonucleoprotein</keyword>
<keyword evidence="1" id="KW-0808">Transferase</keyword>
<keyword evidence="5" id="KW-1185">Reference proteome</keyword>
<comment type="caution">
    <text evidence="4">The sequence shown here is derived from an EMBL/GenBank/DDBJ whole genome shotgun (WGS) entry which is preliminary data.</text>
</comment>
<dbReference type="GO" id="GO:0005840">
    <property type="term" value="C:ribosome"/>
    <property type="evidence" value="ECO:0007669"/>
    <property type="project" value="UniProtKB-KW"/>
</dbReference>
<dbReference type="Proteomes" id="UP000280008">
    <property type="component" value="Unassembled WGS sequence"/>
</dbReference>
<dbReference type="Gene3D" id="3.40.630.30">
    <property type="match status" value="1"/>
</dbReference>
<name>A0A495IJS4_9MICO</name>
<keyword evidence="2" id="KW-0012">Acyltransferase</keyword>
<evidence type="ECO:0000256" key="2">
    <source>
        <dbReference type="ARBA" id="ARBA00023315"/>
    </source>
</evidence>
<dbReference type="NCBIfam" id="NF002959">
    <property type="entry name" value="PRK03624.1"/>
    <property type="match status" value="1"/>
</dbReference>
<dbReference type="AlphaFoldDB" id="A0A495IJS4"/>
<evidence type="ECO:0000256" key="1">
    <source>
        <dbReference type="ARBA" id="ARBA00022679"/>
    </source>
</evidence>
<keyword evidence="4" id="KW-0689">Ribosomal protein</keyword>
<feature type="domain" description="N-acetyltransferase" evidence="3">
    <location>
        <begin position="1"/>
        <end position="141"/>
    </location>
</feature>
<dbReference type="PANTHER" id="PTHR43877:SF2">
    <property type="entry name" value="AMINOALKYLPHOSPHONATE N-ACETYLTRANSFERASE-RELATED"/>
    <property type="match status" value="1"/>
</dbReference>
<dbReference type="InterPro" id="IPR016181">
    <property type="entry name" value="Acyl_CoA_acyltransferase"/>
</dbReference>
<organism evidence="4 5">
    <name type="scientific">Frondihabitans australicus</name>
    <dbReference type="NCBI Taxonomy" id="386892"/>
    <lineage>
        <taxon>Bacteria</taxon>
        <taxon>Bacillati</taxon>
        <taxon>Actinomycetota</taxon>
        <taxon>Actinomycetes</taxon>
        <taxon>Micrococcales</taxon>
        <taxon>Microbacteriaceae</taxon>
        <taxon>Frondihabitans</taxon>
    </lineage>
</organism>
<dbReference type="OrthoDB" id="1821130at2"/>